<keyword evidence="4 6" id="KW-1133">Transmembrane helix</keyword>
<evidence type="ECO:0000256" key="5">
    <source>
        <dbReference type="ARBA" id="ARBA00023136"/>
    </source>
</evidence>
<evidence type="ECO:0000256" key="4">
    <source>
        <dbReference type="ARBA" id="ARBA00022989"/>
    </source>
</evidence>
<comment type="subcellular location">
    <subcellularLocation>
        <location evidence="1">Cell membrane</location>
        <topology evidence="1">Multi-pass membrane protein</topology>
    </subcellularLocation>
</comment>
<keyword evidence="8" id="KW-1185">Reference proteome</keyword>
<protein>
    <submittedName>
        <fullName evidence="7">LysE family translocator</fullName>
    </submittedName>
</protein>
<proteinExistence type="predicted"/>
<feature type="transmembrane region" description="Helical" evidence="6">
    <location>
        <begin position="6"/>
        <end position="30"/>
    </location>
</feature>
<evidence type="ECO:0000256" key="2">
    <source>
        <dbReference type="ARBA" id="ARBA00022475"/>
    </source>
</evidence>
<feature type="transmembrane region" description="Helical" evidence="6">
    <location>
        <begin position="169"/>
        <end position="191"/>
    </location>
</feature>
<feature type="transmembrane region" description="Helical" evidence="6">
    <location>
        <begin position="130"/>
        <end position="149"/>
    </location>
</feature>
<gene>
    <name evidence="7" type="ORF">L7E55_16795</name>
</gene>
<dbReference type="RefSeq" id="WP_277445517.1">
    <property type="nucleotide sequence ID" value="NZ_JAKOAV010000055.1"/>
</dbReference>
<dbReference type="AlphaFoldDB" id="A0A9X4H0P0"/>
<dbReference type="EMBL" id="JAKOAV010000055">
    <property type="protein sequence ID" value="MDF9409982.1"/>
    <property type="molecule type" value="Genomic_DNA"/>
</dbReference>
<feature type="transmembrane region" description="Helical" evidence="6">
    <location>
        <begin position="42"/>
        <end position="64"/>
    </location>
</feature>
<evidence type="ECO:0000256" key="3">
    <source>
        <dbReference type="ARBA" id="ARBA00022692"/>
    </source>
</evidence>
<dbReference type="PANTHER" id="PTHR38825:SF1">
    <property type="entry name" value="TRANSPORTER, LYSE FAMILY"/>
    <property type="match status" value="1"/>
</dbReference>
<sequence>MDLPVIFTTAFIIGFSGAMVPGPLLTVAIGESFQLGFIAGPLLMLGHGLLEIALIFALAGGLSVFLTQTLVSHIIAIAGGIFLVYMGYGIAKDAYIGKFSFNLQQEDTGSESTVISESSAVAVGKRRMRVVAMGILVSLSNPYWTIWWATVGLAYITMSLNSGYTGLTVFFTGHILADFTWYSLVAAVVAGGRKFLSGGVYKGVLLVCGVFMIGLGGYFLYNGLFA</sequence>
<organism evidence="7 8">
    <name type="scientific">Pelotomaculum isophthalicicum JI</name>
    <dbReference type="NCBI Taxonomy" id="947010"/>
    <lineage>
        <taxon>Bacteria</taxon>
        <taxon>Bacillati</taxon>
        <taxon>Bacillota</taxon>
        <taxon>Clostridia</taxon>
        <taxon>Eubacteriales</taxon>
        <taxon>Desulfotomaculaceae</taxon>
        <taxon>Pelotomaculum</taxon>
    </lineage>
</organism>
<accession>A0A9X4H0P0</accession>
<evidence type="ECO:0000256" key="6">
    <source>
        <dbReference type="SAM" id="Phobius"/>
    </source>
</evidence>
<dbReference type="GO" id="GO:0006865">
    <property type="term" value="P:amino acid transport"/>
    <property type="evidence" value="ECO:0007669"/>
    <property type="project" value="InterPro"/>
</dbReference>
<keyword evidence="2" id="KW-1003">Cell membrane</keyword>
<name>A0A9X4H0P0_9FIRM</name>
<evidence type="ECO:0000313" key="8">
    <source>
        <dbReference type="Proteomes" id="UP001154312"/>
    </source>
</evidence>
<reference evidence="7" key="1">
    <citation type="submission" date="2022-02" db="EMBL/GenBank/DDBJ databases">
        <authorList>
            <person name="Leng L."/>
        </authorList>
    </citation>
    <scope>NUCLEOTIDE SEQUENCE</scope>
    <source>
        <strain evidence="7">JI</strain>
    </source>
</reference>
<feature type="transmembrane region" description="Helical" evidence="6">
    <location>
        <begin position="70"/>
        <end position="91"/>
    </location>
</feature>
<evidence type="ECO:0000313" key="7">
    <source>
        <dbReference type="EMBL" id="MDF9409982.1"/>
    </source>
</evidence>
<comment type="caution">
    <text evidence="7">The sequence shown here is derived from an EMBL/GenBank/DDBJ whole genome shotgun (WGS) entry which is preliminary data.</text>
</comment>
<keyword evidence="5 6" id="KW-0472">Membrane</keyword>
<feature type="transmembrane region" description="Helical" evidence="6">
    <location>
        <begin position="203"/>
        <end position="221"/>
    </location>
</feature>
<dbReference type="Proteomes" id="UP001154312">
    <property type="component" value="Unassembled WGS sequence"/>
</dbReference>
<keyword evidence="3 6" id="KW-0812">Transmembrane</keyword>
<evidence type="ECO:0000256" key="1">
    <source>
        <dbReference type="ARBA" id="ARBA00004651"/>
    </source>
</evidence>
<dbReference type="PANTHER" id="PTHR38825">
    <property type="entry name" value="LYSINE EXPORTER PROTEIN (LYSE/YGGA)"/>
    <property type="match status" value="1"/>
</dbReference>
<dbReference type="InterPro" id="IPR001123">
    <property type="entry name" value="LeuE-type"/>
</dbReference>
<dbReference type="GO" id="GO:0005886">
    <property type="term" value="C:plasma membrane"/>
    <property type="evidence" value="ECO:0007669"/>
    <property type="project" value="UniProtKB-SubCell"/>
</dbReference>
<dbReference type="Pfam" id="PF01810">
    <property type="entry name" value="LysE"/>
    <property type="match status" value="1"/>
</dbReference>